<dbReference type="KEGG" id="tbe:Trebr_1613"/>
<organism evidence="1 2">
    <name type="scientific">Treponema brennaborense (strain DSM 12168 / CIP 105900 / DD5/3)</name>
    <dbReference type="NCBI Taxonomy" id="906968"/>
    <lineage>
        <taxon>Bacteria</taxon>
        <taxon>Pseudomonadati</taxon>
        <taxon>Spirochaetota</taxon>
        <taxon>Spirochaetia</taxon>
        <taxon>Spirochaetales</taxon>
        <taxon>Treponemataceae</taxon>
        <taxon>Treponema</taxon>
    </lineage>
</organism>
<dbReference type="EMBL" id="CP002696">
    <property type="protein sequence ID" value="AEE17036.1"/>
    <property type="molecule type" value="Genomic_DNA"/>
</dbReference>
<dbReference type="HOGENOM" id="CLU_642411_0_0_12"/>
<reference evidence="2" key="1">
    <citation type="submission" date="2011-04" db="EMBL/GenBank/DDBJ databases">
        <title>The complete genome of Treponema brennaborense DSM 12168.</title>
        <authorList>
            <person name="Lucas S."/>
            <person name="Han J."/>
            <person name="Lapidus A."/>
            <person name="Bruce D."/>
            <person name="Goodwin L."/>
            <person name="Pitluck S."/>
            <person name="Peters L."/>
            <person name="Kyrpides N."/>
            <person name="Mavromatis K."/>
            <person name="Ivanova N."/>
            <person name="Mikhailova N."/>
            <person name="Pagani I."/>
            <person name="Teshima H."/>
            <person name="Detter J.C."/>
            <person name="Tapia R."/>
            <person name="Han C."/>
            <person name="Land M."/>
            <person name="Hauser L."/>
            <person name="Markowitz V."/>
            <person name="Cheng J.-F."/>
            <person name="Hugenholtz P."/>
            <person name="Woyke T."/>
            <person name="Wu D."/>
            <person name="Gronow S."/>
            <person name="Wellnitz S."/>
            <person name="Brambilla E."/>
            <person name="Klenk H.-P."/>
            <person name="Eisen J.A."/>
        </authorList>
    </citation>
    <scope>NUCLEOTIDE SEQUENCE [LARGE SCALE GENOMIC DNA]</scope>
    <source>
        <strain evidence="2">DSM 12168 / CIP 105900 / DD5/3</strain>
    </source>
</reference>
<gene>
    <name evidence="1" type="ordered locus">Trebr_1613</name>
</gene>
<sequence>MARKKRLAGIIAVCVLVLIFIAALCAVLYAAESFPAFNAAVDSLFPFISRNSVAVSESSAADVPSEPAGARIAALVPSFAASAVPNFADTAASGTAAGFTISADGYVLRSSENGWSYGNRYPIVSKPGAFADAVVFIDASRTLVCLDLVTGVLVREAACPVYPAGAAYADGASYVFEAAAGGWYAAYFGLSDAETAASGTAGSNFADTAAPGTAGSNFADTAAPGTAGSNFADTAAPGTAGSNFADTVAPGTAASPEFPSVHGTAAQPVAGFDLALHESFMPDSAVLAGITAKLNGLISAEPPQPVPGDFTYTETDGVRRFDRGVFSPLIVFSPAEQGVYTFGLCSADGAWIKDTAFVAVFIGTGEMRSVSLDYVADRPQITMHLSDAEMYYVCAGFMNNVPASTAEDTAAADLPEVPAYFQVKKAP</sequence>
<dbReference type="RefSeq" id="WP_013758741.1">
    <property type="nucleotide sequence ID" value="NC_015500.1"/>
</dbReference>
<accession>F4LPP0</accession>
<proteinExistence type="predicted"/>
<evidence type="ECO:0000313" key="1">
    <source>
        <dbReference type="EMBL" id="AEE17036.1"/>
    </source>
</evidence>
<protein>
    <submittedName>
        <fullName evidence="1">Uncharacterized protein</fullName>
    </submittedName>
</protein>
<dbReference type="AlphaFoldDB" id="F4LPP0"/>
<name>F4LPP0_TREBD</name>
<dbReference type="Proteomes" id="UP000006546">
    <property type="component" value="Chromosome"/>
</dbReference>
<keyword evidence="2" id="KW-1185">Reference proteome</keyword>
<evidence type="ECO:0000313" key="2">
    <source>
        <dbReference type="Proteomes" id="UP000006546"/>
    </source>
</evidence>
<dbReference type="STRING" id="906968.Trebr_1613"/>